<dbReference type="InterPro" id="IPR000421">
    <property type="entry name" value="FA58C"/>
</dbReference>
<dbReference type="NCBIfam" id="TIGR04183">
    <property type="entry name" value="Por_Secre_tail"/>
    <property type="match status" value="1"/>
</dbReference>
<dbReference type="SUPFAM" id="SSF49785">
    <property type="entry name" value="Galactose-binding domain-like"/>
    <property type="match status" value="1"/>
</dbReference>
<evidence type="ECO:0000256" key="2">
    <source>
        <dbReference type="ARBA" id="ARBA00022525"/>
    </source>
</evidence>
<dbReference type="OrthoDB" id="624837at2"/>
<feature type="chain" id="PRO_5021030654" evidence="4">
    <location>
        <begin position="22"/>
        <end position="784"/>
    </location>
</feature>
<dbReference type="EMBL" id="SGXA01000001">
    <property type="protein sequence ID" value="RZS75369.1"/>
    <property type="molecule type" value="Genomic_DNA"/>
</dbReference>
<proteinExistence type="predicted"/>
<accession>A0A4Q7N2V7</accession>
<protein>
    <submittedName>
        <fullName evidence="6">Putative secreted protein (Por secretion system target)</fullName>
    </submittedName>
</protein>
<feature type="domain" description="F5/8 type C" evidence="5">
    <location>
        <begin position="360"/>
        <end position="502"/>
    </location>
</feature>
<dbReference type="InterPro" id="IPR008979">
    <property type="entry name" value="Galactose-bd-like_sf"/>
</dbReference>
<evidence type="ECO:0000256" key="1">
    <source>
        <dbReference type="ARBA" id="ARBA00004613"/>
    </source>
</evidence>
<dbReference type="RefSeq" id="WP_130539741.1">
    <property type="nucleotide sequence ID" value="NZ_CP042431.1"/>
</dbReference>
<keyword evidence="3 4" id="KW-0732">Signal</keyword>
<organism evidence="6 7">
    <name type="scientific">Pseudobacter ginsenosidimutans</name>
    <dbReference type="NCBI Taxonomy" id="661488"/>
    <lineage>
        <taxon>Bacteria</taxon>
        <taxon>Pseudomonadati</taxon>
        <taxon>Bacteroidota</taxon>
        <taxon>Chitinophagia</taxon>
        <taxon>Chitinophagales</taxon>
        <taxon>Chitinophagaceae</taxon>
        <taxon>Pseudobacter</taxon>
    </lineage>
</organism>
<dbReference type="PROSITE" id="PS50022">
    <property type="entry name" value="FA58C_3"/>
    <property type="match status" value="1"/>
</dbReference>
<comment type="caution">
    <text evidence="6">The sequence shown here is derived from an EMBL/GenBank/DDBJ whole genome shotgun (WGS) entry which is preliminary data.</text>
</comment>
<keyword evidence="7" id="KW-1185">Reference proteome</keyword>
<evidence type="ECO:0000256" key="4">
    <source>
        <dbReference type="SAM" id="SignalP"/>
    </source>
</evidence>
<dbReference type="Pfam" id="PF00754">
    <property type="entry name" value="F5_F8_type_C"/>
    <property type="match status" value="1"/>
</dbReference>
<dbReference type="GO" id="GO:0005576">
    <property type="term" value="C:extracellular region"/>
    <property type="evidence" value="ECO:0007669"/>
    <property type="project" value="UniProtKB-SubCell"/>
</dbReference>
<dbReference type="NCBIfam" id="NF033679">
    <property type="entry name" value="DNRLRE_dom"/>
    <property type="match status" value="1"/>
</dbReference>
<evidence type="ECO:0000313" key="7">
    <source>
        <dbReference type="Proteomes" id="UP000293874"/>
    </source>
</evidence>
<dbReference type="Pfam" id="PF17957">
    <property type="entry name" value="Big_7"/>
    <property type="match status" value="1"/>
</dbReference>
<comment type="subcellular location">
    <subcellularLocation>
        <location evidence="1">Secreted</location>
    </subcellularLocation>
</comment>
<dbReference type="Gene3D" id="2.60.120.200">
    <property type="match status" value="1"/>
</dbReference>
<name>A0A4Q7N2V7_9BACT</name>
<dbReference type="AlphaFoldDB" id="A0A4Q7N2V7"/>
<reference evidence="6 7" key="1">
    <citation type="submission" date="2019-02" db="EMBL/GenBank/DDBJ databases">
        <title>Genomic Encyclopedia of Type Strains, Phase IV (KMG-IV): sequencing the most valuable type-strain genomes for metagenomic binning, comparative biology and taxonomic classification.</title>
        <authorList>
            <person name="Goeker M."/>
        </authorList>
    </citation>
    <scope>NUCLEOTIDE SEQUENCE [LARGE SCALE GENOMIC DNA]</scope>
    <source>
        <strain evidence="6 7">DSM 18116</strain>
    </source>
</reference>
<keyword evidence="2" id="KW-0964">Secreted</keyword>
<sequence length="784" mass="83764">MKHLYIAAITLLLTVSTTALKAQVTLSANGSADTYALIESKGFGVENPDCQHTTFGQHVTQIFDNTLNKYVFVFHSHHILDNDRCTNEDRVRMEIKGGNGSPADLQHTSGQTAYYRWKFKLDAGFKPSSRFTHIFQIKAIDGDAGAPLITITPRAGSPEKMQIIHSSGSGSGGLGTVHQVDLAPFKGEWVEAYMKYKSSEGSGGSFEITLKRLSDGVTLLSYSNASLDMWREGASYNRPKWGVYRGKDAVLRDEQVRFADFCVTESSASLCPSDIGNTNQPPVVSISSPSNNASFAAPANITINATADDSDGSVSNVEFFNGATKLGEATSSPYTYTWNNVAAGSYVLTAKATDNGNAVTTSTAVNISVTPPPGCDPVTASGDDGNVPANVLDNNLSTRWSASGDGQWIQFCLGSSPVSVSGVQIAFYNGNTRTSTFDVLVGNDGISWTTAASGRVSSGTSTALETFSFTPVTGKYVRIVGHGNSVNAWNSYTEVKIQTATGGGQTYTLNPVADAYVRDGSNASITHGTTDSTLLITKVSPSGQLNNAREAYLRFNLSQVSGTVTSATLRVYGKIDGTTTPSVPVAVFPCSNTSWTENAITWNNKPAAGSTGLDTTTVTNTAYVYFNWDITNYVATELAASRSNISLVLKSLAAHDPRIFFNSSEAAANPPQLVVTVSDEEEARQAPKTLVMPLVENQQSRQASIRMLPNPFRQSGTIQFHLPEAGQTSVVVYDLMGREVAKLVNAQLPAGDHRVPFHAKGNSGVFILKLVHNGKTVTAKIQQD</sequence>
<dbReference type="Proteomes" id="UP000293874">
    <property type="component" value="Unassembled WGS sequence"/>
</dbReference>
<dbReference type="InterPro" id="IPR013783">
    <property type="entry name" value="Ig-like_fold"/>
</dbReference>
<dbReference type="Gene3D" id="2.60.120.260">
    <property type="entry name" value="Galactose-binding domain-like"/>
    <property type="match status" value="1"/>
</dbReference>
<evidence type="ECO:0000259" key="5">
    <source>
        <dbReference type="PROSITE" id="PS50022"/>
    </source>
</evidence>
<dbReference type="InterPro" id="IPR055372">
    <property type="entry name" value="CBM96"/>
</dbReference>
<evidence type="ECO:0000313" key="6">
    <source>
        <dbReference type="EMBL" id="RZS75369.1"/>
    </source>
</evidence>
<dbReference type="Gene3D" id="2.60.40.10">
    <property type="entry name" value="Immunoglobulins"/>
    <property type="match status" value="1"/>
</dbReference>
<evidence type="ECO:0000256" key="3">
    <source>
        <dbReference type="ARBA" id="ARBA00022729"/>
    </source>
</evidence>
<dbReference type="InterPro" id="IPR026444">
    <property type="entry name" value="Secre_tail"/>
</dbReference>
<feature type="signal peptide" evidence="4">
    <location>
        <begin position="1"/>
        <end position="21"/>
    </location>
</feature>
<dbReference type="Pfam" id="PF24517">
    <property type="entry name" value="CBM96"/>
    <property type="match status" value="1"/>
</dbReference>
<gene>
    <name evidence="6" type="ORF">EV199_1234</name>
</gene>